<keyword evidence="1" id="KW-0812">Transmembrane</keyword>
<comment type="caution">
    <text evidence="2">The sequence shown here is derived from an EMBL/GenBank/DDBJ whole genome shotgun (WGS) entry which is preliminary data.</text>
</comment>
<keyword evidence="1" id="KW-0472">Membrane</keyword>
<organism evidence="2 3">
    <name type="scientific">Aspergillus sclerotialis</name>
    <dbReference type="NCBI Taxonomy" id="2070753"/>
    <lineage>
        <taxon>Eukaryota</taxon>
        <taxon>Fungi</taxon>
        <taxon>Dikarya</taxon>
        <taxon>Ascomycota</taxon>
        <taxon>Pezizomycotina</taxon>
        <taxon>Eurotiomycetes</taxon>
        <taxon>Eurotiomycetidae</taxon>
        <taxon>Eurotiales</taxon>
        <taxon>Aspergillaceae</taxon>
        <taxon>Aspergillus</taxon>
        <taxon>Aspergillus subgen. Polypaecilum</taxon>
    </lineage>
</organism>
<name>A0A3A2ZG69_9EURO</name>
<proteinExistence type="predicted"/>
<feature type="non-terminal residue" evidence="2">
    <location>
        <position position="111"/>
    </location>
</feature>
<dbReference type="Proteomes" id="UP000266188">
    <property type="component" value="Unassembled WGS sequence"/>
</dbReference>
<evidence type="ECO:0000256" key="1">
    <source>
        <dbReference type="SAM" id="Phobius"/>
    </source>
</evidence>
<keyword evidence="1" id="KW-1133">Transmembrane helix</keyword>
<accession>A0A3A2ZG69</accession>
<dbReference type="AlphaFoldDB" id="A0A3A2ZG69"/>
<feature type="transmembrane region" description="Helical" evidence="1">
    <location>
        <begin position="43"/>
        <end position="61"/>
    </location>
</feature>
<reference evidence="3" key="1">
    <citation type="submission" date="2017-02" db="EMBL/GenBank/DDBJ databases">
        <authorList>
            <person name="Tafer H."/>
            <person name="Lopandic K."/>
        </authorList>
    </citation>
    <scope>NUCLEOTIDE SEQUENCE [LARGE SCALE GENOMIC DNA]</scope>
    <source>
        <strain evidence="3">CBS 366.77</strain>
    </source>
</reference>
<evidence type="ECO:0000313" key="2">
    <source>
        <dbReference type="EMBL" id="RJE18314.1"/>
    </source>
</evidence>
<keyword evidence="3" id="KW-1185">Reference proteome</keyword>
<protein>
    <submittedName>
        <fullName evidence="2">Uncharacterized protein</fullName>
    </submittedName>
</protein>
<gene>
    <name evidence="2" type="ORF">PHISCL_09353</name>
</gene>
<evidence type="ECO:0000313" key="3">
    <source>
        <dbReference type="Proteomes" id="UP000266188"/>
    </source>
</evidence>
<sequence>MRLPPAHVAVPAELIERLPSLKGPRNEKSFATMWAAGWTGAHWVYLLVLLSTLIGCIFADVRDESGENENLEVRDAFTSPGVGVGAPVDDGEVCRVGHWRAIQEEVFGLGV</sequence>
<dbReference type="EMBL" id="MVGC01000578">
    <property type="protein sequence ID" value="RJE18314.1"/>
    <property type="molecule type" value="Genomic_DNA"/>
</dbReference>